<protein>
    <submittedName>
        <fullName evidence="2">ATP-dependent DNA ligase</fullName>
    </submittedName>
</protein>
<dbReference type="Pfam" id="PF25355">
    <property type="entry name" value="DUF7882"/>
    <property type="match status" value="1"/>
</dbReference>
<proteinExistence type="predicted"/>
<dbReference type="GO" id="GO:0016874">
    <property type="term" value="F:ligase activity"/>
    <property type="evidence" value="ECO:0007669"/>
    <property type="project" value="UniProtKB-KW"/>
</dbReference>
<feature type="domain" description="DUF7882" evidence="1">
    <location>
        <begin position="1"/>
        <end position="97"/>
    </location>
</feature>
<accession>A0A4R9BZC1</accession>
<evidence type="ECO:0000313" key="3">
    <source>
        <dbReference type="Proteomes" id="UP000298468"/>
    </source>
</evidence>
<evidence type="ECO:0000259" key="1">
    <source>
        <dbReference type="Pfam" id="PF25355"/>
    </source>
</evidence>
<dbReference type="AlphaFoldDB" id="A0A4R9BZC1"/>
<gene>
    <name evidence="2" type="ORF">E3T61_05600</name>
</gene>
<dbReference type="OrthoDB" id="5118195at2"/>
<reference evidence="2 3" key="1">
    <citation type="submission" date="2019-03" db="EMBL/GenBank/DDBJ databases">
        <title>Genomics of glacier-inhabiting Cryobacterium strains.</title>
        <authorList>
            <person name="Liu Q."/>
            <person name="Xin Y.-H."/>
        </authorList>
    </citation>
    <scope>NUCLEOTIDE SEQUENCE [LARGE SCALE GENOMIC DNA]</scope>
    <source>
        <strain evidence="2 3">Sr59</strain>
    </source>
</reference>
<keyword evidence="3" id="KW-1185">Reference proteome</keyword>
<dbReference type="Proteomes" id="UP000298468">
    <property type="component" value="Unassembled WGS sequence"/>
</dbReference>
<name>A0A4R9BZC1_9MICO</name>
<evidence type="ECO:0000313" key="2">
    <source>
        <dbReference type="EMBL" id="TFD93046.1"/>
    </source>
</evidence>
<dbReference type="InterPro" id="IPR057204">
    <property type="entry name" value="DUF7882"/>
</dbReference>
<dbReference type="EMBL" id="SOHM01000009">
    <property type="protein sequence ID" value="TFD93046.1"/>
    <property type="molecule type" value="Genomic_DNA"/>
</dbReference>
<comment type="caution">
    <text evidence="2">The sequence shown here is derived from an EMBL/GenBank/DDBJ whole genome shotgun (WGS) entry which is preliminary data.</text>
</comment>
<sequence length="106" mass="11865">MGRLIYNSNVTIFVADRTLAHLQAVIGSKMRDKEYFIFSWRDEVNAGSGGRNMIWLHPGVSLVYVFSGSYRPEINPEWITAMLRSASTTDGLSILPEPPFVGVDQT</sequence>
<keyword evidence="2" id="KW-0436">Ligase</keyword>
<organism evidence="2 3">
    <name type="scientific">Cryobacterium lactosi</name>
    <dbReference type="NCBI Taxonomy" id="1259202"/>
    <lineage>
        <taxon>Bacteria</taxon>
        <taxon>Bacillati</taxon>
        <taxon>Actinomycetota</taxon>
        <taxon>Actinomycetes</taxon>
        <taxon>Micrococcales</taxon>
        <taxon>Microbacteriaceae</taxon>
        <taxon>Cryobacterium</taxon>
    </lineage>
</organism>